<dbReference type="PROSITE" id="PS51007">
    <property type="entry name" value="CYTC"/>
    <property type="match status" value="1"/>
</dbReference>
<evidence type="ECO:0000259" key="20">
    <source>
        <dbReference type="PROSITE" id="PS50857"/>
    </source>
</evidence>
<dbReference type="GO" id="GO:0005507">
    <property type="term" value="F:copper ion binding"/>
    <property type="evidence" value="ECO:0007669"/>
    <property type="project" value="InterPro"/>
</dbReference>
<keyword evidence="4 16" id="KW-0349">Heme</keyword>
<proteinExistence type="inferred from homology"/>
<evidence type="ECO:0000313" key="23">
    <source>
        <dbReference type="EMBL" id="MBJ6362855.1"/>
    </source>
</evidence>
<dbReference type="InterPro" id="IPR001505">
    <property type="entry name" value="Copper_CuA"/>
</dbReference>
<protein>
    <recommendedName>
        <fullName evidence="18">Cytochrome c oxidase subunit 2</fullName>
        <ecNumber evidence="18">7.1.1.9</ecNumber>
    </recommendedName>
</protein>
<dbReference type="InterPro" id="IPR034236">
    <property type="entry name" value="CuRO_CcO_Caa3_II"/>
</dbReference>
<evidence type="ECO:0000256" key="3">
    <source>
        <dbReference type="ARBA" id="ARBA00022448"/>
    </source>
</evidence>
<dbReference type="InterPro" id="IPR014222">
    <property type="entry name" value="Cyt_c_oxidase_su2"/>
</dbReference>
<evidence type="ECO:0000256" key="10">
    <source>
        <dbReference type="ARBA" id="ARBA00022989"/>
    </source>
</evidence>
<dbReference type="GO" id="GO:0042773">
    <property type="term" value="P:ATP synthesis coupled electron transport"/>
    <property type="evidence" value="ECO:0007669"/>
    <property type="project" value="TreeGrafter"/>
</dbReference>
<dbReference type="PROSITE" id="PS51257">
    <property type="entry name" value="PROKAR_LIPOPROTEIN"/>
    <property type="match status" value="1"/>
</dbReference>
<keyword evidence="5 17" id="KW-0679">Respiratory chain</keyword>
<dbReference type="Pfam" id="PF00034">
    <property type="entry name" value="Cytochrom_C"/>
    <property type="match status" value="1"/>
</dbReference>
<comment type="function">
    <text evidence="14 18">Subunits I and II form the functional core of the enzyme complex. Electrons originating in cytochrome c are transferred via heme a and Cu(A) to the binuclear center formed by heme a3 and Cu(B).</text>
</comment>
<dbReference type="GO" id="GO:0004129">
    <property type="term" value="F:cytochrome-c oxidase activity"/>
    <property type="evidence" value="ECO:0007669"/>
    <property type="project" value="UniProtKB-EC"/>
</dbReference>
<keyword evidence="3 17" id="KW-0813">Transport</keyword>
<dbReference type="PROSITE" id="PS00078">
    <property type="entry name" value="COX2"/>
    <property type="match status" value="1"/>
</dbReference>
<reference evidence="23" key="1">
    <citation type="submission" date="2020-12" db="EMBL/GenBank/DDBJ databases">
        <authorList>
            <person name="Huq M.A."/>
        </authorList>
    </citation>
    <scope>NUCLEOTIDE SEQUENCE</scope>
    <source>
        <strain evidence="23">MAHUQ-46</strain>
    </source>
</reference>
<comment type="similarity">
    <text evidence="2 17">Belongs to the cytochrome c oxidase subunit 2 family.</text>
</comment>
<organism evidence="23 24">
    <name type="scientific">Paenibacillus roseus</name>
    <dbReference type="NCBI Taxonomy" id="2798579"/>
    <lineage>
        <taxon>Bacteria</taxon>
        <taxon>Bacillati</taxon>
        <taxon>Bacillota</taxon>
        <taxon>Bacilli</taxon>
        <taxon>Bacillales</taxon>
        <taxon>Paenibacillaceae</taxon>
        <taxon>Paenibacillus</taxon>
    </lineage>
</organism>
<dbReference type="InterPro" id="IPR036909">
    <property type="entry name" value="Cyt_c-like_dom_sf"/>
</dbReference>
<keyword evidence="12 18" id="KW-0186">Copper</keyword>
<evidence type="ECO:0000256" key="15">
    <source>
        <dbReference type="ARBA" id="ARBA00047816"/>
    </source>
</evidence>
<dbReference type="NCBIfam" id="TIGR02866">
    <property type="entry name" value="CoxB"/>
    <property type="match status" value="1"/>
</dbReference>
<dbReference type="PRINTS" id="PR01166">
    <property type="entry name" value="CYCOXIDASEII"/>
</dbReference>
<dbReference type="PANTHER" id="PTHR22888">
    <property type="entry name" value="CYTOCHROME C OXIDASE, SUBUNIT II"/>
    <property type="match status" value="1"/>
</dbReference>
<evidence type="ECO:0000256" key="7">
    <source>
        <dbReference type="ARBA" id="ARBA00022723"/>
    </source>
</evidence>
<keyword evidence="8" id="KW-1278">Translocase</keyword>
<keyword evidence="24" id="KW-1185">Reference proteome</keyword>
<evidence type="ECO:0000256" key="9">
    <source>
        <dbReference type="ARBA" id="ARBA00022982"/>
    </source>
</evidence>
<comment type="subcellular location">
    <subcellularLocation>
        <location evidence="17">Cell membrane</location>
        <topology evidence="17">Multi-pass membrane protein</topology>
    </subcellularLocation>
    <subcellularLocation>
        <location evidence="1">Membrane</location>
        <topology evidence="1">Multi-pass membrane protein</topology>
    </subcellularLocation>
</comment>
<evidence type="ECO:0000256" key="13">
    <source>
        <dbReference type="ARBA" id="ARBA00023136"/>
    </source>
</evidence>
<evidence type="ECO:0000256" key="6">
    <source>
        <dbReference type="ARBA" id="ARBA00022692"/>
    </source>
</evidence>
<dbReference type="GO" id="GO:0005886">
    <property type="term" value="C:plasma membrane"/>
    <property type="evidence" value="ECO:0007669"/>
    <property type="project" value="UniProtKB-SubCell"/>
</dbReference>
<feature type="transmembrane region" description="Helical" evidence="19">
    <location>
        <begin position="91"/>
        <end position="111"/>
    </location>
</feature>
<evidence type="ECO:0000256" key="19">
    <source>
        <dbReference type="SAM" id="Phobius"/>
    </source>
</evidence>
<dbReference type="Gene3D" id="1.10.287.90">
    <property type="match status" value="1"/>
</dbReference>
<accession>A0A934J9L1</accession>
<dbReference type="GO" id="GO:0016491">
    <property type="term" value="F:oxidoreductase activity"/>
    <property type="evidence" value="ECO:0007669"/>
    <property type="project" value="InterPro"/>
</dbReference>
<sequence>MMNRWHVVKRLLPLLAMMSLLLSACGREDLSTLNPQGPVAEQQFGLMKLSISIMVLVVVIVFAIAIYVLIRFRRRPGDNKIPEQVEGNHKLEIIWTVIPLVLLVILGVPTIQTVFGLAKDYSNDENAIQIKVTAHQYWWEFEYPDFGVKTAQEMIIPANTTISIEAKSADVIHSFWIPALAGKIDTNPGGNVNRMFFEANKPGVYYGKCAELCGPSHAYMDFKVKAVDEASFKRWVTAMKAPAQLPADPAIAEKFVNECLTCHAIGDKGGTLYPNLTGMGDRVSVAGFLMNTDDPLYKNEGSVYDNLKRWITDPQEVKPGNHMPKVKLTEQEIDAISKYLSEQKLDY</sequence>
<dbReference type="Pfam" id="PF02790">
    <property type="entry name" value="COX2_TM"/>
    <property type="match status" value="1"/>
</dbReference>
<evidence type="ECO:0000256" key="1">
    <source>
        <dbReference type="ARBA" id="ARBA00004141"/>
    </source>
</evidence>
<keyword evidence="11 16" id="KW-0408">Iron</keyword>
<keyword evidence="9 17" id="KW-0249">Electron transport</keyword>
<dbReference type="InterPro" id="IPR002429">
    <property type="entry name" value="CcO_II-like_C"/>
</dbReference>
<dbReference type="Pfam" id="PF00116">
    <property type="entry name" value="COX2"/>
    <property type="match status" value="1"/>
</dbReference>
<keyword evidence="7 16" id="KW-0479">Metal-binding</keyword>
<evidence type="ECO:0000256" key="14">
    <source>
        <dbReference type="ARBA" id="ARBA00024688"/>
    </source>
</evidence>
<dbReference type="EMBL" id="JAELUP010000097">
    <property type="protein sequence ID" value="MBJ6362855.1"/>
    <property type="molecule type" value="Genomic_DNA"/>
</dbReference>
<evidence type="ECO:0000256" key="12">
    <source>
        <dbReference type="ARBA" id="ARBA00023008"/>
    </source>
</evidence>
<evidence type="ECO:0000256" key="17">
    <source>
        <dbReference type="RuleBase" id="RU000456"/>
    </source>
</evidence>
<dbReference type="SUPFAM" id="SSF49503">
    <property type="entry name" value="Cupredoxins"/>
    <property type="match status" value="1"/>
</dbReference>
<dbReference type="InterPro" id="IPR045187">
    <property type="entry name" value="CcO_II"/>
</dbReference>
<evidence type="ECO:0000259" key="21">
    <source>
        <dbReference type="PROSITE" id="PS50999"/>
    </source>
</evidence>
<dbReference type="Gene3D" id="2.60.40.420">
    <property type="entry name" value="Cupredoxins - blue copper proteins"/>
    <property type="match status" value="1"/>
</dbReference>
<evidence type="ECO:0000259" key="22">
    <source>
        <dbReference type="PROSITE" id="PS51007"/>
    </source>
</evidence>
<dbReference type="PANTHER" id="PTHR22888:SF10">
    <property type="entry name" value="CYTOCHROME C OXIDASE SUBUNIT 2"/>
    <property type="match status" value="1"/>
</dbReference>
<feature type="domain" description="Cytochrome c" evidence="22">
    <location>
        <begin position="247"/>
        <end position="344"/>
    </location>
</feature>
<keyword evidence="13 19" id="KW-0472">Membrane</keyword>
<dbReference type="PROSITE" id="PS50857">
    <property type="entry name" value="COX2_CUA"/>
    <property type="match status" value="1"/>
</dbReference>
<feature type="transmembrane region" description="Helical" evidence="19">
    <location>
        <begin position="51"/>
        <end position="70"/>
    </location>
</feature>
<feature type="domain" description="Cytochrome oxidase subunit II transmembrane region profile" evidence="21">
    <location>
        <begin position="24"/>
        <end position="121"/>
    </location>
</feature>
<evidence type="ECO:0000256" key="16">
    <source>
        <dbReference type="PROSITE-ProRule" id="PRU00433"/>
    </source>
</evidence>
<feature type="domain" description="Cytochrome oxidase subunit II copper A binding" evidence="20">
    <location>
        <begin position="125"/>
        <end position="238"/>
    </location>
</feature>
<comment type="catalytic activity">
    <reaction evidence="15 18">
        <text>4 Fe(II)-[cytochrome c] + O2 + 8 H(+)(in) = 4 Fe(III)-[cytochrome c] + 2 H2O + 4 H(+)(out)</text>
        <dbReference type="Rhea" id="RHEA:11436"/>
        <dbReference type="Rhea" id="RHEA-COMP:10350"/>
        <dbReference type="Rhea" id="RHEA-COMP:14399"/>
        <dbReference type="ChEBI" id="CHEBI:15377"/>
        <dbReference type="ChEBI" id="CHEBI:15378"/>
        <dbReference type="ChEBI" id="CHEBI:15379"/>
        <dbReference type="ChEBI" id="CHEBI:29033"/>
        <dbReference type="ChEBI" id="CHEBI:29034"/>
        <dbReference type="EC" id="7.1.1.9"/>
    </reaction>
</comment>
<dbReference type="InterPro" id="IPR036257">
    <property type="entry name" value="Cyt_c_oxidase_su2_TM_sf"/>
</dbReference>
<dbReference type="SUPFAM" id="SSF46626">
    <property type="entry name" value="Cytochrome c"/>
    <property type="match status" value="1"/>
</dbReference>
<dbReference type="AlphaFoldDB" id="A0A934J9L1"/>
<evidence type="ECO:0000256" key="18">
    <source>
        <dbReference type="RuleBase" id="RU004024"/>
    </source>
</evidence>
<dbReference type="InterPro" id="IPR011759">
    <property type="entry name" value="Cyt_c_oxidase_su2_TM_dom"/>
</dbReference>
<name>A0A934J9L1_9BACL</name>
<dbReference type="InterPro" id="IPR008972">
    <property type="entry name" value="Cupredoxin"/>
</dbReference>
<dbReference type="RefSeq" id="WP_199020414.1">
    <property type="nucleotide sequence ID" value="NZ_JAELUP010000097.1"/>
</dbReference>
<comment type="caution">
    <text evidence="23">The sequence shown here is derived from an EMBL/GenBank/DDBJ whole genome shotgun (WGS) entry which is preliminary data.</text>
</comment>
<evidence type="ECO:0000256" key="2">
    <source>
        <dbReference type="ARBA" id="ARBA00007866"/>
    </source>
</evidence>
<dbReference type="Proteomes" id="UP000640274">
    <property type="component" value="Unassembled WGS sequence"/>
</dbReference>
<dbReference type="EC" id="7.1.1.9" evidence="18"/>
<gene>
    <name evidence="23" type="primary">coxB</name>
    <name evidence="23" type="ORF">JFN88_16680</name>
</gene>
<evidence type="ECO:0000256" key="11">
    <source>
        <dbReference type="ARBA" id="ARBA00023004"/>
    </source>
</evidence>
<dbReference type="CDD" id="cd04213">
    <property type="entry name" value="CuRO_CcO_Caa3_II"/>
    <property type="match status" value="1"/>
</dbReference>
<evidence type="ECO:0000256" key="4">
    <source>
        <dbReference type="ARBA" id="ARBA00022617"/>
    </source>
</evidence>
<dbReference type="GO" id="GO:0020037">
    <property type="term" value="F:heme binding"/>
    <property type="evidence" value="ECO:0007669"/>
    <property type="project" value="InterPro"/>
</dbReference>
<evidence type="ECO:0000256" key="8">
    <source>
        <dbReference type="ARBA" id="ARBA00022967"/>
    </source>
</evidence>
<dbReference type="InterPro" id="IPR009056">
    <property type="entry name" value="Cyt_c-like_dom"/>
</dbReference>
<comment type="cofactor">
    <cofactor evidence="18">
        <name>Cu cation</name>
        <dbReference type="ChEBI" id="CHEBI:23378"/>
    </cofactor>
    <text evidence="18">Binds a copper A center.</text>
</comment>
<evidence type="ECO:0000313" key="24">
    <source>
        <dbReference type="Proteomes" id="UP000640274"/>
    </source>
</evidence>
<dbReference type="PROSITE" id="PS50999">
    <property type="entry name" value="COX2_TM"/>
    <property type="match status" value="1"/>
</dbReference>
<keyword evidence="10 19" id="KW-1133">Transmembrane helix</keyword>
<keyword evidence="6 17" id="KW-0812">Transmembrane</keyword>
<evidence type="ECO:0000256" key="5">
    <source>
        <dbReference type="ARBA" id="ARBA00022660"/>
    </source>
</evidence>
<dbReference type="SUPFAM" id="SSF81464">
    <property type="entry name" value="Cytochrome c oxidase subunit II-like, transmembrane region"/>
    <property type="match status" value="1"/>
</dbReference>